<feature type="region of interest" description="Disordered" evidence="1">
    <location>
        <begin position="52"/>
        <end position="74"/>
    </location>
</feature>
<evidence type="ECO:0000256" key="1">
    <source>
        <dbReference type="SAM" id="MobiDB-lite"/>
    </source>
</evidence>
<dbReference type="Proteomes" id="UP000271098">
    <property type="component" value="Unassembled WGS sequence"/>
</dbReference>
<accession>A0A183EJG2</accession>
<proteinExistence type="predicted"/>
<dbReference type="WBParaSite" id="GPUH_0002112801-mRNA-1">
    <property type="protein sequence ID" value="GPUH_0002112801-mRNA-1"/>
    <property type="gene ID" value="GPUH_0002112801"/>
</dbReference>
<evidence type="ECO:0000313" key="4">
    <source>
        <dbReference type="WBParaSite" id="GPUH_0002112801-mRNA-1"/>
    </source>
</evidence>
<reference evidence="4" key="1">
    <citation type="submission" date="2016-06" db="UniProtKB">
        <authorList>
            <consortium name="WormBaseParasite"/>
        </authorList>
    </citation>
    <scope>IDENTIFICATION</scope>
</reference>
<dbReference type="AlphaFoldDB" id="A0A183EJG2"/>
<dbReference type="EMBL" id="UYRT01091843">
    <property type="protein sequence ID" value="VDN37505.1"/>
    <property type="molecule type" value="Genomic_DNA"/>
</dbReference>
<sequence>MNQKPVKCAPPDILYSADDDTSTVTALCQKRRKIALTMPQLLTTLKTLLNGSVPSPESIRNGAAGSKSAKESDV</sequence>
<evidence type="ECO:0000313" key="3">
    <source>
        <dbReference type="Proteomes" id="UP000271098"/>
    </source>
</evidence>
<evidence type="ECO:0000313" key="2">
    <source>
        <dbReference type="EMBL" id="VDN37505.1"/>
    </source>
</evidence>
<protein>
    <submittedName>
        <fullName evidence="2 4">Uncharacterized protein</fullName>
    </submittedName>
</protein>
<keyword evidence="3" id="KW-1185">Reference proteome</keyword>
<gene>
    <name evidence="2" type="ORF">GPUH_LOCUS21104</name>
</gene>
<reference evidence="2 3" key="2">
    <citation type="submission" date="2018-11" db="EMBL/GenBank/DDBJ databases">
        <authorList>
            <consortium name="Pathogen Informatics"/>
        </authorList>
    </citation>
    <scope>NUCLEOTIDE SEQUENCE [LARGE SCALE GENOMIC DNA]</scope>
</reference>
<organism evidence="4">
    <name type="scientific">Gongylonema pulchrum</name>
    <dbReference type="NCBI Taxonomy" id="637853"/>
    <lineage>
        <taxon>Eukaryota</taxon>
        <taxon>Metazoa</taxon>
        <taxon>Ecdysozoa</taxon>
        <taxon>Nematoda</taxon>
        <taxon>Chromadorea</taxon>
        <taxon>Rhabditida</taxon>
        <taxon>Spirurina</taxon>
        <taxon>Spiruromorpha</taxon>
        <taxon>Spiruroidea</taxon>
        <taxon>Gongylonematidae</taxon>
        <taxon>Gongylonema</taxon>
    </lineage>
</organism>
<name>A0A183EJG2_9BILA</name>